<dbReference type="GO" id="GO:0004170">
    <property type="term" value="F:dUTP diphosphatase activity"/>
    <property type="evidence" value="ECO:0007669"/>
    <property type="project" value="UniProtKB-EC"/>
</dbReference>
<dbReference type="EC" id="3.6.1.23" evidence="2"/>
<sequence length="174" mass="18470">MTTNKPIPSGQTPDAASVGAPVHIAFVRPGARELYAREREDFLAPATAFSAGFDLRACLDTPEARIAPGARLCVPTGLSVQPQQAGLAGFIYSRSGLGARDGLTVAQGVGVIDPDYTGEILVVLLNTSGEERRLARGERMAQLIFQPYVRPLWQEVPELAATRRGAGGFGHTGR</sequence>
<evidence type="ECO:0000313" key="7">
    <source>
        <dbReference type="EMBL" id="MSS27395.1"/>
    </source>
</evidence>
<dbReference type="GO" id="GO:0006226">
    <property type="term" value="P:dUMP biosynthetic process"/>
    <property type="evidence" value="ECO:0007669"/>
    <property type="project" value="InterPro"/>
</dbReference>
<gene>
    <name evidence="7" type="ORF">FYJ44_04890</name>
</gene>
<name>A0A6L5XJK3_9BACT</name>
<feature type="domain" description="dUTPase-like" evidence="6">
    <location>
        <begin position="43"/>
        <end position="173"/>
    </location>
</feature>
<keyword evidence="8" id="KW-1185">Reference proteome</keyword>
<dbReference type="InterPro" id="IPR029054">
    <property type="entry name" value="dUTPase-like"/>
</dbReference>
<dbReference type="Gene3D" id="2.70.40.10">
    <property type="match status" value="1"/>
</dbReference>
<dbReference type="AlphaFoldDB" id="A0A6L5XJK3"/>
<evidence type="ECO:0000256" key="5">
    <source>
        <dbReference type="ARBA" id="ARBA00047686"/>
    </source>
</evidence>
<dbReference type="NCBIfam" id="NF001862">
    <property type="entry name" value="PRK00601.1"/>
    <property type="match status" value="1"/>
</dbReference>
<dbReference type="Pfam" id="PF00692">
    <property type="entry name" value="dUTPase"/>
    <property type="match status" value="1"/>
</dbReference>
<protein>
    <recommendedName>
        <fullName evidence="2">dUTP diphosphatase</fullName>
        <ecNumber evidence="2">3.6.1.23</ecNumber>
    </recommendedName>
</protein>
<comment type="similarity">
    <text evidence="1">Belongs to the dUTPase family.</text>
</comment>
<evidence type="ECO:0000259" key="6">
    <source>
        <dbReference type="Pfam" id="PF00692"/>
    </source>
</evidence>
<evidence type="ECO:0000313" key="8">
    <source>
        <dbReference type="Proteomes" id="UP000477488"/>
    </source>
</evidence>
<evidence type="ECO:0000256" key="2">
    <source>
        <dbReference type="ARBA" id="ARBA00012379"/>
    </source>
</evidence>
<dbReference type="InterPro" id="IPR008181">
    <property type="entry name" value="dUTPase"/>
</dbReference>
<dbReference type="GO" id="GO:0046081">
    <property type="term" value="P:dUTP catabolic process"/>
    <property type="evidence" value="ECO:0007669"/>
    <property type="project" value="InterPro"/>
</dbReference>
<proteinExistence type="inferred from homology"/>
<evidence type="ECO:0000256" key="4">
    <source>
        <dbReference type="ARBA" id="ARBA00023080"/>
    </source>
</evidence>
<accession>A0A6L5XJK3</accession>
<dbReference type="EMBL" id="VUMH01000003">
    <property type="protein sequence ID" value="MSS27395.1"/>
    <property type="molecule type" value="Genomic_DNA"/>
</dbReference>
<comment type="caution">
    <text evidence="7">The sequence shown here is derived from an EMBL/GenBank/DDBJ whole genome shotgun (WGS) entry which is preliminary data.</text>
</comment>
<dbReference type="InterPro" id="IPR033704">
    <property type="entry name" value="dUTPase_trimeric"/>
</dbReference>
<evidence type="ECO:0000256" key="1">
    <source>
        <dbReference type="ARBA" id="ARBA00006581"/>
    </source>
</evidence>
<reference evidence="7 8" key="1">
    <citation type="submission" date="2019-09" db="EMBL/GenBank/DDBJ databases">
        <title>In-depth cultivation of the pig gut microbiome towards novel bacterial diversity and tailored functional studies.</title>
        <authorList>
            <person name="Wylensek D."/>
            <person name="Hitch T.C.A."/>
            <person name="Clavel T."/>
        </authorList>
    </citation>
    <scope>NUCLEOTIDE SEQUENCE [LARGE SCALE GENOMIC DNA]</scope>
    <source>
        <strain evidence="7 8">PG-178-WT-4</strain>
    </source>
</reference>
<evidence type="ECO:0000256" key="3">
    <source>
        <dbReference type="ARBA" id="ARBA00022801"/>
    </source>
</evidence>
<dbReference type="RefSeq" id="WP_154509684.1">
    <property type="nucleotide sequence ID" value="NZ_DBFWWU010000024.1"/>
</dbReference>
<dbReference type="GO" id="GO:0000287">
    <property type="term" value="F:magnesium ion binding"/>
    <property type="evidence" value="ECO:0007669"/>
    <property type="project" value="InterPro"/>
</dbReference>
<keyword evidence="4" id="KW-0546">Nucleotide metabolism</keyword>
<dbReference type="PANTHER" id="PTHR11241:SF0">
    <property type="entry name" value="DEOXYURIDINE 5'-TRIPHOSPHATE NUCLEOTIDOHYDROLASE"/>
    <property type="match status" value="1"/>
</dbReference>
<comment type="catalytic activity">
    <reaction evidence="5">
        <text>dUTP + H2O = dUMP + diphosphate + H(+)</text>
        <dbReference type="Rhea" id="RHEA:10248"/>
        <dbReference type="ChEBI" id="CHEBI:15377"/>
        <dbReference type="ChEBI" id="CHEBI:15378"/>
        <dbReference type="ChEBI" id="CHEBI:33019"/>
        <dbReference type="ChEBI" id="CHEBI:61555"/>
        <dbReference type="ChEBI" id="CHEBI:246422"/>
        <dbReference type="EC" id="3.6.1.23"/>
    </reaction>
</comment>
<dbReference type="PANTHER" id="PTHR11241">
    <property type="entry name" value="DEOXYURIDINE 5'-TRIPHOSPHATE NUCLEOTIDOHYDROLASE"/>
    <property type="match status" value="1"/>
</dbReference>
<dbReference type="InterPro" id="IPR036157">
    <property type="entry name" value="dUTPase-like_sf"/>
</dbReference>
<keyword evidence="3 7" id="KW-0378">Hydrolase</keyword>
<dbReference type="NCBIfam" id="TIGR00576">
    <property type="entry name" value="dut"/>
    <property type="match status" value="1"/>
</dbReference>
<dbReference type="Proteomes" id="UP000477488">
    <property type="component" value="Unassembled WGS sequence"/>
</dbReference>
<dbReference type="CDD" id="cd07557">
    <property type="entry name" value="trimeric_dUTPase"/>
    <property type="match status" value="1"/>
</dbReference>
<dbReference type="SUPFAM" id="SSF51283">
    <property type="entry name" value="dUTPase-like"/>
    <property type="match status" value="1"/>
</dbReference>
<organism evidence="7 8">
    <name type="scientific">Desulfovibrio porci</name>
    <dbReference type="NCBI Taxonomy" id="2605782"/>
    <lineage>
        <taxon>Bacteria</taxon>
        <taxon>Pseudomonadati</taxon>
        <taxon>Thermodesulfobacteriota</taxon>
        <taxon>Desulfovibrionia</taxon>
        <taxon>Desulfovibrionales</taxon>
        <taxon>Desulfovibrionaceae</taxon>
        <taxon>Desulfovibrio</taxon>
    </lineage>
</organism>